<keyword evidence="4 9" id="KW-0813">Transport</keyword>
<evidence type="ECO:0000256" key="4">
    <source>
        <dbReference type="ARBA" id="ARBA00022448"/>
    </source>
</evidence>
<evidence type="ECO:0000256" key="7">
    <source>
        <dbReference type="ARBA" id="ARBA00023136"/>
    </source>
</evidence>
<dbReference type="GO" id="GO:0030964">
    <property type="term" value="C:NADH dehydrogenase complex"/>
    <property type="evidence" value="ECO:0007669"/>
    <property type="project" value="TreeGrafter"/>
</dbReference>
<feature type="transmembrane region" description="Helical" evidence="9">
    <location>
        <begin position="6"/>
        <end position="25"/>
    </location>
</feature>
<evidence type="ECO:0000256" key="5">
    <source>
        <dbReference type="ARBA" id="ARBA00022692"/>
    </source>
</evidence>
<dbReference type="GO" id="GO:0008137">
    <property type="term" value="F:NADH dehydrogenase (ubiquinone) activity"/>
    <property type="evidence" value="ECO:0007669"/>
    <property type="project" value="UniProtKB-UniRule"/>
</dbReference>
<keyword evidence="9" id="KW-0249">Electron transport</keyword>
<comment type="subcellular location">
    <subcellularLocation>
        <location evidence="1">Membrane</location>
    </subcellularLocation>
    <subcellularLocation>
        <location evidence="9">Mitochondrion membrane</location>
        <topology evidence="9">Multi-pass membrane protein</topology>
    </subcellularLocation>
</comment>
<keyword evidence="6 9" id="KW-1133">Transmembrane helix</keyword>
<dbReference type="AlphaFoldDB" id="A0A7U3RX95"/>
<evidence type="ECO:0000256" key="9">
    <source>
        <dbReference type="RuleBase" id="RU003640"/>
    </source>
</evidence>
<dbReference type="Pfam" id="PF00507">
    <property type="entry name" value="Oxidored_q4"/>
    <property type="match status" value="1"/>
</dbReference>
<dbReference type="EMBL" id="MT916846">
    <property type="protein sequence ID" value="QOV03011.1"/>
    <property type="molecule type" value="Genomic_DNA"/>
</dbReference>
<dbReference type="GeneID" id="63376706"/>
<evidence type="ECO:0000256" key="2">
    <source>
        <dbReference type="ARBA" id="ARBA00008472"/>
    </source>
</evidence>
<dbReference type="PANTHER" id="PTHR11058">
    <property type="entry name" value="NADH-UBIQUINONE OXIDOREDUCTASE CHAIN 3"/>
    <property type="match status" value="1"/>
</dbReference>
<gene>
    <name evidence="10" type="primary">ND3</name>
</gene>
<keyword evidence="9" id="KW-0520">NAD</keyword>
<keyword evidence="9" id="KW-0830">Ubiquinone</keyword>
<evidence type="ECO:0000256" key="8">
    <source>
        <dbReference type="ARBA" id="ARBA00049551"/>
    </source>
</evidence>
<name>A0A7U3RX95_9HYME</name>
<evidence type="ECO:0000256" key="3">
    <source>
        <dbReference type="ARBA" id="ARBA00021007"/>
    </source>
</evidence>
<geneLocation type="mitochondrion" evidence="10"/>
<proteinExistence type="inferred from homology"/>
<dbReference type="GO" id="GO:0031966">
    <property type="term" value="C:mitochondrial membrane"/>
    <property type="evidence" value="ECO:0007669"/>
    <property type="project" value="UniProtKB-SubCell"/>
</dbReference>
<keyword evidence="9" id="KW-0679">Respiratory chain</keyword>
<dbReference type="Gene3D" id="1.20.58.1610">
    <property type="entry name" value="NADH:ubiquinone/plastoquinone oxidoreductase, chain 3"/>
    <property type="match status" value="1"/>
</dbReference>
<evidence type="ECO:0000256" key="1">
    <source>
        <dbReference type="ARBA" id="ARBA00004370"/>
    </source>
</evidence>
<dbReference type="RefSeq" id="YP_010031616.1">
    <property type="nucleotide sequence ID" value="NC_053857.1"/>
</dbReference>
<feature type="transmembrane region" description="Helical" evidence="9">
    <location>
        <begin position="84"/>
        <end position="105"/>
    </location>
</feature>
<reference evidence="10" key="1">
    <citation type="submission" date="2020-08" db="EMBL/GenBank/DDBJ databases">
        <title>Complete mitochondrial genome of a predominant parasitoid, Necremnus tutae (Hymenoptera: Eulophidae) of the south American tomato leafminer Tuta absoluta (Lepidoptera: Gelechiidae).</title>
        <authorList>
            <person name="Tian X."/>
            <person name="Zhang Y."/>
        </authorList>
    </citation>
    <scope>NUCLEOTIDE SEQUENCE</scope>
</reference>
<sequence length="116" mass="13962">MMINIIIFFMFLLIMFLMLLMNLLLSKKLFKNREKSSPFECGFDPISNNRMPFSIQFYLISIIFLIFDVEIAMILPMVNSYSLFYYFINLNMIIIMLILLFGLYIEMKEGAFKWFK</sequence>
<dbReference type="CTD" id="4537"/>
<dbReference type="InterPro" id="IPR000440">
    <property type="entry name" value="NADH_UbQ/plastoQ_OxRdtase_su3"/>
</dbReference>
<feature type="transmembrane region" description="Helical" evidence="9">
    <location>
        <begin position="57"/>
        <end position="78"/>
    </location>
</feature>
<evidence type="ECO:0000256" key="6">
    <source>
        <dbReference type="ARBA" id="ARBA00022989"/>
    </source>
</evidence>
<comment type="catalytic activity">
    <reaction evidence="8 9">
        <text>a ubiquinone + NADH + 5 H(+)(in) = a ubiquinol + NAD(+) + 4 H(+)(out)</text>
        <dbReference type="Rhea" id="RHEA:29091"/>
        <dbReference type="Rhea" id="RHEA-COMP:9565"/>
        <dbReference type="Rhea" id="RHEA-COMP:9566"/>
        <dbReference type="ChEBI" id="CHEBI:15378"/>
        <dbReference type="ChEBI" id="CHEBI:16389"/>
        <dbReference type="ChEBI" id="CHEBI:17976"/>
        <dbReference type="ChEBI" id="CHEBI:57540"/>
        <dbReference type="ChEBI" id="CHEBI:57945"/>
        <dbReference type="EC" id="7.1.1.2"/>
    </reaction>
</comment>
<evidence type="ECO:0000313" key="10">
    <source>
        <dbReference type="EMBL" id="QOV03011.1"/>
    </source>
</evidence>
<keyword evidence="9 10" id="KW-0496">Mitochondrion</keyword>
<protein>
    <recommendedName>
        <fullName evidence="3 9">NADH-ubiquinone oxidoreductase chain 3</fullName>
        <ecNumber evidence="9">7.1.1.2</ecNumber>
    </recommendedName>
</protein>
<comment type="function">
    <text evidence="9">Core subunit of the mitochondrial membrane respiratory chain NADH dehydrogenase (Complex I) which catalyzes electron transfer from NADH through the respiratory chain, using ubiquinone as an electron acceptor. Essential for the catalytic activity of complex I.</text>
</comment>
<keyword evidence="5 9" id="KW-0812">Transmembrane</keyword>
<dbReference type="InterPro" id="IPR038430">
    <property type="entry name" value="NDAH_ubi_oxred_su3_sf"/>
</dbReference>
<accession>A0A7U3RX95</accession>
<organism evidence="10">
    <name type="scientific">Necremnus tutae</name>
    <dbReference type="NCBI Taxonomy" id="1615824"/>
    <lineage>
        <taxon>Eukaryota</taxon>
        <taxon>Metazoa</taxon>
        <taxon>Ecdysozoa</taxon>
        <taxon>Arthropoda</taxon>
        <taxon>Hexapoda</taxon>
        <taxon>Insecta</taxon>
        <taxon>Pterygota</taxon>
        <taxon>Neoptera</taxon>
        <taxon>Endopterygota</taxon>
        <taxon>Hymenoptera</taxon>
        <taxon>Apocrita</taxon>
        <taxon>Proctotrupomorpha</taxon>
        <taxon>Chalcidoidea</taxon>
        <taxon>Eulophidae</taxon>
        <taxon>Eulophinae</taxon>
        <taxon>Necremnus</taxon>
    </lineage>
</organism>
<keyword evidence="7 9" id="KW-0472">Membrane</keyword>
<comment type="similarity">
    <text evidence="2 9">Belongs to the complex I subunit 3 family.</text>
</comment>
<dbReference type="EC" id="7.1.1.2" evidence="9"/>
<keyword evidence="9" id="KW-1278">Translocase</keyword>
<dbReference type="PANTHER" id="PTHR11058:SF9">
    <property type="entry name" value="NADH-UBIQUINONE OXIDOREDUCTASE CHAIN 3"/>
    <property type="match status" value="1"/>
</dbReference>